<dbReference type="Gene3D" id="1.10.275.10">
    <property type="entry name" value="Fumarase/aspartase (N-terminal domain)"/>
    <property type="match status" value="1"/>
</dbReference>
<feature type="non-terminal residue" evidence="3">
    <location>
        <position position="241"/>
    </location>
</feature>
<dbReference type="InterPro" id="IPR008948">
    <property type="entry name" value="L-Aspartase-like"/>
</dbReference>
<dbReference type="Gene3D" id="1.20.200.10">
    <property type="entry name" value="Fumarase/aspartase (Central domain)"/>
    <property type="match status" value="1"/>
</dbReference>
<dbReference type="GO" id="GO:0044208">
    <property type="term" value="P:'de novo' AMP biosynthetic process"/>
    <property type="evidence" value="ECO:0007669"/>
    <property type="project" value="TreeGrafter"/>
</dbReference>
<name>A0A382M577_9ZZZZ</name>
<dbReference type="PANTHER" id="PTHR43172:SF1">
    <property type="entry name" value="ADENYLOSUCCINATE LYASE"/>
    <property type="match status" value="1"/>
</dbReference>
<dbReference type="GO" id="GO:0005829">
    <property type="term" value="C:cytosol"/>
    <property type="evidence" value="ECO:0007669"/>
    <property type="project" value="TreeGrafter"/>
</dbReference>
<keyword evidence="1" id="KW-0456">Lyase</keyword>
<accession>A0A382M577</accession>
<dbReference type="SUPFAM" id="SSF48557">
    <property type="entry name" value="L-aspartase-like"/>
    <property type="match status" value="1"/>
</dbReference>
<evidence type="ECO:0000259" key="2">
    <source>
        <dbReference type="Pfam" id="PF00206"/>
    </source>
</evidence>
<dbReference type="FunFam" id="1.10.275.10:FF:000006">
    <property type="entry name" value="Adenylosuccinate lyase"/>
    <property type="match status" value="1"/>
</dbReference>
<gene>
    <name evidence="3" type="ORF">METZ01_LOCUS296694</name>
</gene>
<dbReference type="InterPro" id="IPR024083">
    <property type="entry name" value="Fumarase/histidase_N"/>
</dbReference>
<protein>
    <recommendedName>
        <fullName evidence="2">Fumarate lyase N-terminal domain-containing protein</fullName>
    </recommendedName>
</protein>
<dbReference type="EMBL" id="UINC01091232">
    <property type="protein sequence ID" value="SVC43840.1"/>
    <property type="molecule type" value="Genomic_DNA"/>
</dbReference>
<proteinExistence type="predicted"/>
<dbReference type="AlphaFoldDB" id="A0A382M577"/>
<dbReference type="InterPro" id="IPR022761">
    <property type="entry name" value="Fumarate_lyase_N"/>
</dbReference>
<evidence type="ECO:0000256" key="1">
    <source>
        <dbReference type="ARBA" id="ARBA00023239"/>
    </source>
</evidence>
<dbReference type="PRINTS" id="PR00149">
    <property type="entry name" value="FUMRATELYASE"/>
</dbReference>
<dbReference type="PANTHER" id="PTHR43172">
    <property type="entry name" value="ADENYLOSUCCINATE LYASE"/>
    <property type="match status" value="1"/>
</dbReference>
<dbReference type="Pfam" id="PF00206">
    <property type="entry name" value="Lyase_1"/>
    <property type="match status" value="1"/>
</dbReference>
<sequence length="241" mass="27162">MIDRYTTPEMAKIWSDENKYETWKKVEITVTEVLSDRGDIPKEAVKVINEKAAFSVERILEIEQTTRHDVIAFLTNLAENIGPESRFIHMGMTSSDLLDTSLALLCQEAGEIILGKLQTFKDVLRKNALEHRESFQIGRSHGVHAEPITFGLKLALWSEEIGRHIERWERAVKSISTGKISGAVGTYQHLDPEVEEESCKRLGLKAATVSNQVVQRDHHAEYLTALANIASSLEKIAVEIR</sequence>
<dbReference type="InterPro" id="IPR000362">
    <property type="entry name" value="Fumarate_lyase_fam"/>
</dbReference>
<dbReference type="GO" id="GO:0004018">
    <property type="term" value="F:N6-(1,2-dicarboxyethyl)AMP AMP-lyase (fumarate-forming) activity"/>
    <property type="evidence" value="ECO:0007669"/>
    <property type="project" value="TreeGrafter"/>
</dbReference>
<evidence type="ECO:0000313" key="3">
    <source>
        <dbReference type="EMBL" id="SVC43840.1"/>
    </source>
</evidence>
<feature type="domain" description="Fumarate lyase N-terminal" evidence="2">
    <location>
        <begin position="6"/>
        <end position="241"/>
    </location>
</feature>
<reference evidence="3" key="1">
    <citation type="submission" date="2018-05" db="EMBL/GenBank/DDBJ databases">
        <authorList>
            <person name="Lanie J.A."/>
            <person name="Ng W.-L."/>
            <person name="Kazmierczak K.M."/>
            <person name="Andrzejewski T.M."/>
            <person name="Davidsen T.M."/>
            <person name="Wayne K.J."/>
            <person name="Tettelin H."/>
            <person name="Glass J.I."/>
            <person name="Rusch D."/>
            <person name="Podicherti R."/>
            <person name="Tsui H.-C.T."/>
            <person name="Winkler M.E."/>
        </authorList>
    </citation>
    <scope>NUCLEOTIDE SEQUENCE</scope>
</reference>
<dbReference type="GO" id="GO:0070626">
    <property type="term" value="F:(S)-2-(5-amino-1-(5-phospho-D-ribosyl)imidazole-4-carboxamido) succinate lyase (fumarate-forming) activity"/>
    <property type="evidence" value="ECO:0007669"/>
    <property type="project" value="TreeGrafter"/>
</dbReference>
<organism evidence="3">
    <name type="scientific">marine metagenome</name>
    <dbReference type="NCBI Taxonomy" id="408172"/>
    <lineage>
        <taxon>unclassified sequences</taxon>
        <taxon>metagenomes</taxon>
        <taxon>ecological metagenomes</taxon>
    </lineage>
</organism>